<dbReference type="AlphaFoldDB" id="A0A1F5VX82"/>
<dbReference type="InterPro" id="IPR001626">
    <property type="entry name" value="ABC_TroCD"/>
</dbReference>
<evidence type="ECO:0000313" key="9">
    <source>
        <dbReference type="Proteomes" id="UP000178943"/>
    </source>
</evidence>
<protein>
    <submittedName>
        <fullName evidence="8">Cation ABC transporter permease</fullName>
    </submittedName>
</protein>
<evidence type="ECO:0000256" key="3">
    <source>
        <dbReference type="ARBA" id="ARBA00022692"/>
    </source>
</evidence>
<accession>A0A1F5VX82</accession>
<evidence type="ECO:0000256" key="1">
    <source>
        <dbReference type="ARBA" id="ARBA00004141"/>
    </source>
</evidence>
<keyword evidence="6" id="KW-0813">Transport</keyword>
<feature type="transmembrane region" description="Helical" evidence="7">
    <location>
        <begin position="173"/>
        <end position="198"/>
    </location>
</feature>
<evidence type="ECO:0000256" key="5">
    <source>
        <dbReference type="ARBA" id="ARBA00023136"/>
    </source>
</evidence>
<dbReference type="STRING" id="1817863.A2Y62_20420"/>
<dbReference type="SUPFAM" id="SSF81345">
    <property type="entry name" value="ABC transporter involved in vitamin B12 uptake, BtuC"/>
    <property type="match status" value="1"/>
</dbReference>
<name>A0A1F5VX82_9BACT</name>
<feature type="transmembrane region" description="Helical" evidence="7">
    <location>
        <begin position="46"/>
        <end position="77"/>
    </location>
</feature>
<proteinExistence type="inferred from homology"/>
<evidence type="ECO:0000256" key="6">
    <source>
        <dbReference type="RuleBase" id="RU003943"/>
    </source>
</evidence>
<comment type="caution">
    <text evidence="8">The sequence shown here is derived from an EMBL/GenBank/DDBJ whole genome shotgun (WGS) entry which is preliminary data.</text>
</comment>
<gene>
    <name evidence="8" type="ORF">A2Y62_20420</name>
</gene>
<keyword evidence="5 7" id="KW-0472">Membrane</keyword>
<comment type="similarity">
    <text evidence="2 6">Belongs to the ABC-3 integral membrane protein family.</text>
</comment>
<organism evidence="8 9">
    <name type="scientific">Candidatus Fischerbacteria bacterium RBG_13_37_8</name>
    <dbReference type="NCBI Taxonomy" id="1817863"/>
    <lineage>
        <taxon>Bacteria</taxon>
        <taxon>Candidatus Fischeribacteriota</taxon>
    </lineage>
</organism>
<feature type="transmembrane region" description="Helical" evidence="7">
    <location>
        <begin position="130"/>
        <end position="150"/>
    </location>
</feature>
<feature type="transmembrane region" description="Helical" evidence="7">
    <location>
        <begin position="12"/>
        <end position="34"/>
    </location>
</feature>
<sequence length="274" mass="29267">MIELFSYKFMQNALLAALIGGASCGVTGVFVVLMRIPFISVAMSHAAFAGAVLGILTGVNPLMLAIVFSLASAFLIGPIADKADIDTNISIGIIFSIVLGIAFLCMGLIKGPKTEALKYIWGNILMVSSNNIILMAIVLILVSLFIILLFKEMKAVLFSRELSAASGIPEKKIYYIMLFLSGLVVSLNLNTIGGLLIFSLIVNPAAAAYQLTYSVKRMFLLSASFGILSTLTGLFCSYLFDVPSGAVIILISSSLFGIALLFSPKRKVKHYATA</sequence>
<dbReference type="PANTHER" id="PTHR30477:SF0">
    <property type="entry name" value="METAL TRANSPORT SYSTEM MEMBRANE PROTEIN TM_0125-RELATED"/>
    <property type="match status" value="1"/>
</dbReference>
<comment type="subcellular location">
    <subcellularLocation>
        <location evidence="6">Cell membrane</location>
        <topology evidence="6">Multi-pass membrane protein</topology>
    </subcellularLocation>
    <subcellularLocation>
        <location evidence="1">Membrane</location>
        <topology evidence="1">Multi-pass membrane protein</topology>
    </subcellularLocation>
</comment>
<dbReference type="PANTHER" id="PTHR30477">
    <property type="entry name" value="ABC-TRANSPORTER METAL-BINDING PROTEIN"/>
    <property type="match status" value="1"/>
</dbReference>
<dbReference type="GO" id="GO:0055085">
    <property type="term" value="P:transmembrane transport"/>
    <property type="evidence" value="ECO:0007669"/>
    <property type="project" value="InterPro"/>
</dbReference>
<feature type="transmembrane region" description="Helical" evidence="7">
    <location>
        <begin position="219"/>
        <end position="240"/>
    </location>
</feature>
<dbReference type="Pfam" id="PF00950">
    <property type="entry name" value="ABC-3"/>
    <property type="match status" value="1"/>
</dbReference>
<dbReference type="EMBL" id="MFGW01000033">
    <property type="protein sequence ID" value="OGF68008.1"/>
    <property type="molecule type" value="Genomic_DNA"/>
</dbReference>
<evidence type="ECO:0000256" key="7">
    <source>
        <dbReference type="SAM" id="Phobius"/>
    </source>
</evidence>
<feature type="transmembrane region" description="Helical" evidence="7">
    <location>
        <begin position="89"/>
        <end position="109"/>
    </location>
</feature>
<feature type="transmembrane region" description="Helical" evidence="7">
    <location>
        <begin position="246"/>
        <end position="263"/>
    </location>
</feature>
<dbReference type="Proteomes" id="UP000178943">
    <property type="component" value="Unassembled WGS sequence"/>
</dbReference>
<reference evidence="8 9" key="1">
    <citation type="journal article" date="2016" name="Nat. Commun.">
        <title>Thousands of microbial genomes shed light on interconnected biogeochemical processes in an aquifer system.</title>
        <authorList>
            <person name="Anantharaman K."/>
            <person name="Brown C.T."/>
            <person name="Hug L.A."/>
            <person name="Sharon I."/>
            <person name="Castelle C.J."/>
            <person name="Probst A.J."/>
            <person name="Thomas B.C."/>
            <person name="Singh A."/>
            <person name="Wilkins M.J."/>
            <person name="Karaoz U."/>
            <person name="Brodie E.L."/>
            <person name="Williams K.H."/>
            <person name="Hubbard S.S."/>
            <person name="Banfield J.F."/>
        </authorList>
    </citation>
    <scope>NUCLEOTIDE SEQUENCE [LARGE SCALE GENOMIC DNA]</scope>
</reference>
<evidence type="ECO:0000256" key="2">
    <source>
        <dbReference type="ARBA" id="ARBA00008034"/>
    </source>
</evidence>
<dbReference type="GO" id="GO:0043190">
    <property type="term" value="C:ATP-binding cassette (ABC) transporter complex"/>
    <property type="evidence" value="ECO:0007669"/>
    <property type="project" value="InterPro"/>
</dbReference>
<dbReference type="InterPro" id="IPR037294">
    <property type="entry name" value="ABC_BtuC-like"/>
</dbReference>
<evidence type="ECO:0000256" key="4">
    <source>
        <dbReference type="ARBA" id="ARBA00022989"/>
    </source>
</evidence>
<keyword evidence="3 6" id="KW-0812">Transmembrane</keyword>
<evidence type="ECO:0000313" key="8">
    <source>
        <dbReference type="EMBL" id="OGF68008.1"/>
    </source>
</evidence>
<keyword evidence="4 7" id="KW-1133">Transmembrane helix</keyword>
<dbReference type="Gene3D" id="1.10.3470.10">
    <property type="entry name" value="ABC transporter involved in vitamin B12 uptake, BtuC"/>
    <property type="match status" value="1"/>
</dbReference>